<dbReference type="SUPFAM" id="SSF57667">
    <property type="entry name" value="beta-beta-alpha zinc fingers"/>
    <property type="match status" value="1"/>
</dbReference>
<keyword evidence="9" id="KW-0804">Transcription</keyword>
<keyword evidence="4" id="KW-0677">Repeat</keyword>
<dbReference type="GO" id="GO:0008270">
    <property type="term" value="F:zinc ion binding"/>
    <property type="evidence" value="ECO:0007669"/>
    <property type="project" value="UniProtKB-KW"/>
</dbReference>
<accession>A0A195CRV0</accession>
<evidence type="ECO:0000256" key="8">
    <source>
        <dbReference type="ARBA" id="ARBA00023125"/>
    </source>
</evidence>
<dbReference type="AlphaFoldDB" id="A0A195CRV0"/>
<comment type="subcellular location">
    <subcellularLocation>
        <location evidence="1">Nucleus</location>
    </subcellularLocation>
</comment>
<dbReference type="PROSITE" id="PS50157">
    <property type="entry name" value="ZINC_FINGER_C2H2_2"/>
    <property type="match status" value="2"/>
</dbReference>
<keyword evidence="5 11" id="KW-0863">Zinc-finger</keyword>
<evidence type="ECO:0000313" key="14">
    <source>
        <dbReference type="EMBL" id="KYN03468.1"/>
    </source>
</evidence>
<proteinExistence type="inferred from homology"/>
<keyword evidence="10" id="KW-0539">Nucleus</keyword>
<dbReference type="Proteomes" id="UP000078542">
    <property type="component" value="Unassembled WGS sequence"/>
</dbReference>
<organism evidence="14 15">
    <name type="scientific">Cyphomyrmex costatus</name>
    <dbReference type="NCBI Taxonomy" id="456900"/>
    <lineage>
        <taxon>Eukaryota</taxon>
        <taxon>Metazoa</taxon>
        <taxon>Ecdysozoa</taxon>
        <taxon>Arthropoda</taxon>
        <taxon>Hexapoda</taxon>
        <taxon>Insecta</taxon>
        <taxon>Pterygota</taxon>
        <taxon>Neoptera</taxon>
        <taxon>Endopterygota</taxon>
        <taxon>Hymenoptera</taxon>
        <taxon>Apocrita</taxon>
        <taxon>Aculeata</taxon>
        <taxon>Formicoidea</taxon>
        <taxon>Formicidae</taxon>
        <taxon>Myrmicinae</taxon>
        <taxon>Cyphomyrmex</taxon>
    </lineage>
</organism>
<keyword evidence="15" id="KW-1185">Reference proteome</keyword>
<feature type="chain" id="PRO_5008270121" evidence="12">
    <location>
        <begin position="17"/>
        <end position="88"/>
    </location>
</feature>
<keyword evidence="3" id="KW-0479">Metal-binding</keyword>
<keyword evidence="6" id="KW-0862">Zinc</keyword>
<name>A0A195CRV0_9HYME</name>
<evidence type="ECO:0000256" key="3">
    <source>
        <dbReference type="ARBA" id="ARBA00022723"/>
    </source>
</evidence>
<evidence type="ECO:0000313" key="15">
    <source>
        <dbReference type="Proteomes" id="UP000078542"/>
    </source>
</evidence>
<dbReference type="GO" id="GO:0003677">
    <property type="term" value="F:DNA binding"/>
    <property type="evidence" value="ECO:0007669"/>
    <property type="project" value="UniProtKB-KW"/>
</dbReference>
<evidence type="ECO:0000256" key="6">
    <source>
        <dbReference type="ARBA" id="ARBA00022833"/>
    </source>
</evidence>
<dbReference type="GO" id="GO:0005634">
    <property type="term" value="C:nucleus"/>
    <property type="evidence" value="ECO:0007669"/>
    <property type="project" value="UniProtKB-SubCell"/>
</dbReference>
<comment type="similarity">
    <text evidence="2">Belongs to the krueppel C2H2-type zinc-finger protein family.</text>
</comment>
<keyword evidence="7" id="KW-0805">Transcription regulation</keyword>
<evidence type="ECO:0000256" key="1">
    <source>
        <dbReference type="ARBA" id="ARBA00004123"/>
    </source>
</evidence>
<dbReference type="SMART" id="SM00355">
    <property type="entry name" value="ZnF_C2H2"/>
    <property type="match status" value="2"/>
</dbReference>
<feature type="signal peptide" evidence="12">
    <location>
        <begin position="1"/>
        <end position="16"/>
    </location>
</feature>
<protein>
    <submittedName>
        <fullName evidence="14">Longitudinals lacking protein, isoforms A/B/D/L</fullName>
    </submittedName>
</protein>
<feature type="domain" description="C2H2-type" evidence="13">
    <location>
        <begin position="32"/>
        <end position="59"/>
    </location>
</feature>
<evidence type="ECO:0000256" key="11">
    <source>
        <dbReference type="PROSITE-ProRule" id="PRU00042"/>
    </source>
</evidence>
<feature type="domain" description="C2H2-type" evidence="13">
    <location>
        <begin position="61"/>
        <end position="83"/>
    </location>
</feature>
<dbReference type="InterPro" id="IPR013087">
    <property type="entry name" value="Znf_C2H2_type"/>
</dbReference>
<dbReference type="STRING" id="456900.A0A195CRV0"/>
<dbReference type="FunFam" id="3.30.160.60:FF:001156">
    <property type="entry name" value="Zinc finger protein 407"/>
    <property type="match status" value="1"/>
</dbReference>
<sequence>MNYVLTVIFCFSYISADCYWKHNLDPSPFPKFVCESCGKIYRTLGSLKYHRVMECRKEPKFACTLCNYRSRRKSNLVRHMRVHCRLIK</sequence>
<evidence type="ECO:0000256" key="9">
    <source>
        <dbReference type="ARBA" id="ARBA00023163"/>
    </source>
</evidence>
<evidence type="ECO:0000256" key="2">
    <source>
        <dbReference type="ARBA" id="ARBA00006991"/>
    </source>
</evidence>
<keyword evidence="12" id="KW-0732">Signal</keyword>
<evidence type="ECO:0000256" key="4">
    <source>
        <dbReference type="ARBA" id="ARBA00022737"/>
    </source>
</evidence>
<evidence type="ECO:0000256" key="7">
    <source>
        <dbReference type="ARBA" id="ARBA00023015"/>
    </source>
</evidence>
<dbReference type="Gene3D" id="3.30.160.60">
    <property type="entry name" value="Classic Zinc Finger"/>
    <property type="match status" value="1"/>
</dbReference>
<evidence type="ECO:0000256" key="10">
    <source>
        <dbReference type="ARBA" id="ARBA00023242"/>
    </source>
</evidence>
<evidence type="ECO:0000256" key="12">
    <source>
        <dbReference type="SAM" id="SignalP"/>
    </source>
</evidence>
<dbReference type="EMBL" id="KQ977329">
    <property type="protein sequence ID" value="KYN03468.1"/>
    <property type="molecule type" value="Genomic_DNA"/>
</dbReference>
<keyword evidence="8" id="KW-0238">DNA-binding</keyword>
<dbReference type="Pfam" id="PF00096">
    <property type="entry name" value="zf-C2H2"/>
    <property type="match status" value="2"/>
</dbReference>
<reference evidence="14 15" key="1">
    <citation type="submission" date="2016-03" db="EMBL/GenBank/DDBJ databases">
        <title>Cyphomyrmex costatus WGS genome.</title>
        <authorList>
            <person name="Nygaard S."/>
            <person name="Hu H."/>
            <person name="Boomsma J."/>
            <person name="Zhang G."/>
        </authorList>
    </citation>
    <scope>NUCLEOTIDE SEQUENCE [LARGE SCALE GENOMIC DNA]</scope>
    <source>
        <strain evidence="14">MS0001</strain>
        <tissue evidence="14">Whole body</tissue>
    </source>
</reference>
<dbReference type="InterPro" id="IPR036236">
    <property type="entry name" value="Znf_C2H2_sf"/>
</dbReference>
<evidence type="ECO:0000259" key="13">
    <source>
        <dbReference type="PROSITE" id="PS50157"/>
    </source>
</evidence>
<gene>
    <name evidence="14" type="ORF">ALC62_05595</name>
</gene>
<evidence type="ECO:0000256" key="5">
    <source>
        <dbReference type="ARBA" id="ARBA00022771"/>
    </source>
</evidence>